<evidence type="ECO:0000256" key="1">
    <source>
        <dbReference type="SAM" id="MobiDB-lite"/>
    </source>
</evidence>
<evidence type="ECO:0000313" key="2">
    <source>
        <dbReference type="EMBL" id="TFK46293.1"/>
    </source>
</evidence>
<protein>
    <recommendedName>
        <fullName evidence="4">F-box domain-containing protein</fullName>
    </recommendedName>
</protein>
<keyword evidence="3" id="KW-1185">Reference proteome</keyword>
<feature type="compositionally biased region" description="Basic and acidic residues" evidence="1">
    <location>
        <begin position="251"/>
        <end position="268"/>
    </location>
</feature>
<dbReference type="STRING" id="5364.A0A5C3MNC7"/>
<feature type="compositionally biased region" description="Gly residues" evidence="1">
    <location>
        <begin position="468"/>
        <end position="480"/>
    </location>
</feature>
<evidence type="ECO:0000313" key="3">
    <source>
        <dbReference type="Proteomes" id="UP000305948"/>
    </source>
</evidence>
<feature type="region of interest" description="Disordered" evidence="1">
    <location>
        <begin position="737"/>
        <end position="762"/>
    </location>
</feature>
<reference evidence="2 3" key="1">
    <citation type="journal article" date="2019" name="Nat. Ecol. Evol.">
        <title>Megaphylogeny resolves global patterns of mushroom evolution.</title>
        <authorList>
            <person name="Varga T."/>
            <person name="Krizsan K."/>
            <person name="Foldi C."/>
            <person name="Dima B."/>
            <person name="Sanchez-Garcia M."/>
            <person name="Sanchez-Ramirez S."/>
            <person name="Szollosi G.J."/>
            <person name="Szarkandi J.G."/>
            <person name="Papp V."/>
            <person name="Albert L."/>
            <person name="Andreopoulos W."/>
            <person name="Angelini C."/>
            <person name="Antonin V."/>
            <person name="Barry K.W."/>
            <person name="Bougher N.L."/>
            <person name="Buchanan P."/>
            <person name="Buyck B."/>
            <person name="Bense V."/>
            <person name="Catcheside P."/>
            <person name="Chovatia M."/>
            <person name="Cooper J."/>
            <person name="Damon W."/>
            <person name="Desjardin D."/>
            <person name="Finy P."/>
            <person name="Geml J."/>
            <person name="Haridas S."/>
            <person name="Hughes K."/>
            <person name="Justo A."/>
            <person name="Karasinski D."/>
            <person name="Kautmanova I."/>
            <person name="Kiss B."/>
            <person name="Kocsube S."/>
            <person name="Kotiranta H."/>
            <person name="LaButti K.M."/>
            <person name="Lechner B.E."/>
            <person name="Liimatainen K."/>
            <person name="Lipzen A."/>
            <person name="Lukacs Z."/>
            <person name="Mihaltcheva S."/>
            <person name="Morgado L.N."/>
            <person name="Niskanen T."/>
            <person name="Noordeloos M.E."/>
            <person name="Ohm R.A."/>
            <person name="Ortiz-Santana B."/>
            <person name="Ovrebo C."/>
            <person name="Racz N."/>
            <person name="Riley R."/>
            <person name="Savchenko A."/>
            <person name="Shiryaev A."/>
            <person name="Soop K."/>
            <person name="Spirin V."/>
            <person name="Szebenyi C."/>
            <person name="Tomsovsky M."/>
            <person name="Tulloss R.E."/>
            <person name="Uehling J."/>
            <person name="Grigoriev I.V."/>
            <person name="Vagvolgyi C."/>
            <person name="Papp T."/>
            <person name="Martin F.M."/>
            <person name="Miettinen O."/>
            <person name="Hibbett D.S."/>
            <person name="Nagy L.G."/>
        </authorList>
    </citation>
    <scope>NUCLEOTIDE SEQUENCE [LARGE SCALE GENOMIC DNA]</scope>
    <source>
        <strain evidence="2 3">OMC1185</strain>
    </source>
</reference>
<dbReference type="OrthoDB" id="3226064at2759"/>
<feature type="compositionally biased region" description="Low complexity" evidence="1">
    <location>
        <begin position="666"/>
        <end position="675"/>
    </location>
</feature>
<feature type="compositionally biased region" description="Acidic residues" evidence="1">
    <location>
        <begin position="527"/>
        <end position="550"/>
    </location>
</feature>
<evidence type="ECO:0008006" key="4">
    <source>
        <dbReference type="Google" id="ProtNLM"/>
    </source>
</evidence>
<feature type="region of interest" description="Disordered" evidence="1">
    <location>
        <begin position="183"/>
        <end position="213"/>
    </location>
</feature>
<sequence length="928" mass="100277">MSTSQPSSKSALLTLPTELIESILISLAPSCVSLSASLPLSSEDLTLRPAHTLLLAHTLHALTLTCKKLHHVLSAPPDGHLWREIYLGVWDDPRRALSIRPGRANTSPADIPYNWEDDFKSRILAVSYLLSRTSPSPSSHPTAPSRPALTSALTALLRALHTAHPIPPSLASSSGNAAASLASWANFTPPPPPAQAPNQPTGSGAKGDGKIEWPLESRNVDWVRGVLEHGWPAEVGWRLVGGDAVQFEQEGQEKAEEGDNDGREEKGKGKQKGVVAKNGKEKEKGKGKARARRPETRSRSGVFDREFDESEMGQTFWRLVAYTGFIPVAPPPKVVFPSAHTSTSQASASHPLSSDSSEPQASSSHAQPASSLPPQVASSSPPQHASSPPLPNTADEANSDNEMPSLMSVSDSDDSEYGSSEAQSSRARRLARMRVYNLQYLRRERRWGPYLPVSSSSVGKGKEKESAEGGGEGGEGSGVGGREEGEEGGGSTRRRGGRRERQPVMFLRSEEGEGGERVLVLDTGAERDDEDGDWEDYDGDEEEGVEEGAEDGAGTEGKAEIEGGGGGGGGGGGHEHEHGRVTVRVRIAGTDGEDEFIELEGEVGDLDEDEGEGEGEVQDEGGGEGEVANTQNSPDRDNDDEESSDHSWHPLDSSDDSDDPDALGVPSFLPLLNLSPTPPPSRQPASLPRPRDMRPDWAYLAGVRLVVEANLREAVGEVVVRGLGEVGGVRGRVVKPYHESKEREGKEGEKAEEGKGKEGEEKERVEGECDGWDWAGVEGAWRRCVCWMDYRDLILNNLHAPATRYSSPTLQEAMRIIPLQLHIERYTRNEEFPDRPDIHVEGQAAGPDHTMRRVWGVVGMIGSGEEGEVRWNLIHCRRDGDQWQDEWAMEGVQVGGEGSAMGVLGMWTGAGHERTDPLGPSWMWKVMA</sequence>
<feature type="compositionally biased region" description="Gly residues" evidence="1">
    <location>
        <begin position="562"/>
        <end position="572"/>
    </location>
</feature>
<dbReference type="AlphaFoldDB" id="A0A5C3MNC7"/>
<feature type="compositionally biased region" description="Acidic residues" evidence="1">
    <location>
        <begin position="591"/>
        <end position="623"/>
    </location>
</feature>
<proteinExistence type="predicted"/>
<accession>A0A5C3MNC7</accession>
<dbReference type="Proteomes" id="UP000305948">
    <property type="component" value="Unassembled WGS sequence"/>
</dbReference>
<feature type="compositionally biased region" description="Basic and acidic residues" evidence="1">
    <location>
        <begin position="278"/>
        <end position="305"/>
    </location>
</feature>
<name>A0A5C3MNC7_9AGAM</name>
<dbReference type="EMBL" id="ML213531">
    <property type="protein sequence ID" value="TFK46293.1"/>
    <property type="molecule type" value="Genomic_DNA"/>
</dbReference>
<feature type="region of interest" description="Disordered" evidence="1">
    <location>
        <begin position="248"/>
        <end position="306"/>
    </location>
</feature>
<feature type="region of interest" description="Disordered" evidence="1">
    <location>
        <begin position="446"/>
        <end position="693"/>
    </location>
</feature>
<feature type="region of interest" description="Disordered" evidence="1">
    <location>
        <begin position="337"/>
        <end position="431"/>
    </location>
</feature>
<organism evidence="2 3">
    <name type="scientific">Heliocybe sulcata</name>
    <dbReference type="NCBI Taxonomy" id="5364"/>
    <lineage>
        <taxon>Eukaryota</taxon>
        <taxon>Fungi</taxon>
        <taxon>Dikarya</taxon>
        <taxon>Basidiomycota</taxon>
        <taxon>Agaricomycotina</taxon>
        <taxon>Agaricomycetes</taxon>
        <taxon>Gloeophyllales</taxon>
        <taxon>Gloeophyllaceae</taxon>
        <taxon>Heliocybe</taxon>
    </lineage>
</organism>
<gene>
    <name evidence="2" type="ORF">OE88DRAFT_1739579</name>
</gene>
<feature type="compositionally biased region" description="Low complexity" evidence="1">
    <location>
        <begin position="338"/>
        <end position="387"/>
    </location>
</feature>